<dbReference type="AlphaFoldDB" id="A0AAC9LKG5"/>
<reference evidence="2 3" key="1">
    <citation type="submission" date="2017-01" db="EMBL/GenBank/DDBJ databases">
        <title>Complete genome of Lacinutrix venerupis DOK2-8 isolated from seawater in Dokdo.</title>
        <authorList>
            <person name="Chi W.-J."/>
            <person name="Kim J.H."/>
        </authorList>
    </citation>
    <scope>NUCLEOTIDE SEQUENCE [LARGE SCALE GENOMIC DNA]</scope>
    <source>
        <strain evidence="2 3">DOK2-8</strain>
    </source>
</reference>
<dbReference type="KEGG" id="lvn:BWR22_06970"/>
<evidence type="ECO:0000256" key="1">
    <source>
        <dbReference type="SAM" id="Phobius"/>
    </source>
</evidence>
<accession>A0AAC9LKG5</accession>
<dbReference type="RefSeq" id="WP_076732925.1">
    <property type="nucleotide sequence ID" value="NZ_CP019352.1"/>
</dbReference>
<evidence type="ECO:0000313" key="2">
    <source>
        <dbReference type="EMBL" id="APY00060.1"/>
    </source>
</evidence>
<proteinExistence type="predicted"/>
<keyword evidence="1" id="KW-1133">Transmembrane helix</keyword>
<protein>
    <submittedName>
        <fullName evidence="2">Uncharacterized protein</fullName>
    </submittedName>
</protein>
<evidence type="ECO:0000313" key="3">
    <source>
        <dbReference type="Proteomes" id="UP000187506"/>
    </source>
</evidence>
<dbReference type="EMBL" id="CP019352">
    <property type="protein sequence ID" value="APY00060.1"/>
    <property type="molecule type" value="Genomic_DNA"/>
</dbReference>
<organism evidence="2 3">
    <name type="scientific">Lacinutrix venerupis</name>
    <dbReference type="NCBI Taxonomy" id="1486034"/>
    <lineage>
        <taxon>Bacteria</taxon>
        <taxon>Pseudomonadati</taxon>
        <taxon>Bacteroidota</taxon>
        <taxon>Flavobacteriia</taxon>
        <taxon>Flavobacteriales</taxon>
        <taxon>Flavobacteriaceae</taxon>
        <taxon>Lacinutrix</taxon>
    </lineage>
</organism>
<keyword evidence="1" id="KW-0812">Transmembrane</keyword>
<gene>
    <name evidence="2" type="ORF">BWR22_06970</name>
</gene>
<keyword evidence="3" id="KW-1185">Reference proteome</keyword>
<feature type="transmembrane region" description="Helical" evidence="1">
    <location>
        <begin position="41"/>
        <end position="63"/>
    </location>
</feature>
<name>A0AAC9LKG5_9FLAO</name>
<sequence length="134" mass="15551">MQKIRYSKERLKSNLRIGLFFLITGIVLLIISITTTKWEEVSIFSIGFGQALAGIFMLIIYYFENKLQYLTITNGEIVKNTLFFKKIKISEIKLTKEFAGDLILKTDKEEFLINTQIIEPASLTYLKNSLKSWL</sequence>
<keyword evidence="1" id="KW-0472">Membrane</keyword>
<dbReference type="Proteomes" id="UP000187506">
    <property type="component" value="Chromosome"/>
</dbReference>
<feature type="transmembrane region" description="Helical" evidence="1">
    <location>
        <begin position="15"/>
        <end position="35"/>
    </location>
</feature>